<dbReference type="PANTHER" id="PTHR43875">
    <property type="entry name" value="MALTODEXTRIN IMPORT ATP-BINDING PROTEIN MSMX"/>
    <property type="match status" value="1"/>
</dbReference>
<dbReference type="SUPFAM" id="SSF50331">
    <property type="entry name" value="MOP-like"/>
    <property type="match status" value="1"/>
</dbReference>
<dbReference type="GO" id="GO:0140359">
    <property type="term" value="F:ABC-type transporter activity"/>
    <property type="evidence" value="ECO:0007669"/>
    <property type="project" value="InterPro"/>
</dbReference>
<dbReference type="PANTHER" id="PTHR43875:SF1">
    <property type="entry name" value="OSMOPROTECTIVE COMPOUNDS UPTAKE ATP-BINDING PROTEIN GGTA"/>
    <property type="match status" value="1"/>
</dbReference>
<evidence type="ECO:0000256" key="1">
    <source>
        <dbReference type="ARBA" id="ARBA00022448"/>
    </source>
</evidence>
<dbReference type="GO" id="GO:0055052">
    <property type="term" value="C:ATP-binding cassette (ABC) transporter complex, substrate-binding subunit-containing"/>
    <property type="evidence" value="ECO:0007669"/>
    <property type="project" value="TreeGrafter"/>
</dbReference>
<evidence type="ECO:0000313" key="5">
    <source>
        <dbReference type="EMBL" id="SVB56093.1"/>
    </source>
</evidence>
<dbReference type="FunFam" id="3.40.50.300:FF:000042">
    <property type="entry name" value="Maltose/maltodextrin ABC transporter, ATP-binding protein"/>
    <property type="match status" value="1"/>
</dbReference>
<evidence type="ECO:0000256" key="3">
    <source>
        <dbReference type="ARBA" id="ARBA00022840"/>
    </source>
</evidence>
<dbReference type="InterPro" id="IPR015855">
    <property type="entry name" value="ABC_transpr_MalK-like"/>
</dbReference>
<accession>A0A382F1L5</accession>
<dbReference type="NCBIfam" id="NF008653">
    <property type="entry name" value="PRK11650.1"/>
    <property type="match status" value="1"/>
</dbReference>
<reference evidence="5" key="1">
    <citation type="submission" date="2018-05" db="EMBL/GenBank/DDBJ databases">
        <authorList>
            <person name="Lanie J.A."/>
            <person name="Ng W.-L."/>
            <person name="Kazmierczak K.M."/>
            <person name="Andrzejewski T.M."/>
            <person name="Davidsen T.M."/>
            <person name="Wayne K.J."/>
            <person name="Tettelin H."/>
            <person name="Glass J.I."/>
            <person name="Rusch D."/>
            <person name="Podicherti R."/>
            <person name="Tsui H.-C.T."/>
            <person name="Winkler M.E."/>
        </authorList>
    </citation>
    <scope>NUCLEOTIDE SEQUENCE</scope>
</reference>
<dbReference type="InterPro" id="IPR017871">
    <property type="entry name" value="ABC_transporter-like_CS"/>
</dbReference>
<dbReference type="Pfam" id="PF00005">
    <property type="entry name" value="ABC_tran"/>
    <property type="match status" value="1"/>
</dbReference>
<dbReference type="InterPro" id="IPR003439">
    <property type="entry name" value="ABC_transporter-like_ATP-bd"/>
</dbReference>
<proteinExistence type="predicted"/>
<dbReference type="SMART" id="SM00382">
    <property type="entry name" value="AAA"/>
    <property type="match status" value="1"/>
</dbReference>
<dbReference type="InterPro" id="IPR008995">
    <property type="entry name" value="Mo/tungstate-bd_C_term_dom"/>
</dbReference>
<dbReference type="InterPro" id="IPR027417">
    <property type="entry name" value="P-loop_NTPase"/>
</dbReference>
<dbReference type="EMBL" id="UINC01047170">
    <property type="protein sequence ID" value="SVB56093.1"/>
    <property type="molecule type" value="Genomic_DNA"/>
</dbReference>
<evidence type="ECO:0000259" key="4">
    <source>
        <dbReference type="PROSITE" id="PS50893"/>
    </source>
</evidence>
<keyword evidence="2" id="KW-0547">Nucleotide-binding</keyword>
<keyword evidence="1" id="KW-0813">Transport</keyword>
<dbReference type="InterPro" id="IPR012340">
    <property type="entry name" value="NA-bd_OB-fold"/>
</dbReference>
<dbReference type="PROSITE" id="PS50893">
    <property type="entry name" value="ABC_TRANSPORTER_2"/>
    <property type="match status" value="1"/>
</dbReference>
<gene>
    <name evidence="5" type="ORF">METZ01_LOCUS208947</name>
</gene>
<dbReference type="SUPFAM" id="SSF52540">
    <property type="entry name" value="P-loop containing nucleoside triphosphate hydrolases"/>
    <property type="match status" value="1"/>
</dbReference>
<evidence type="ECO:0000256" key="2">
    <source>
        <dbReference type="ARBA" id="ARBA00022741"/>
    </source>
</evidence>
<dbReference type="Gene3D" id="2.40.50.140">
    <property type="entry name" value="Nucleic acid-binding proteins"/>
    <property type="match status" value="1"/>
</dbReference>
<dbReference type="InterPro" id="IPR040582">
    <property type="entry name" value="OB_MalK-like"/>
</dbReference>
<organism evidence="5">
    <name type="scientific">marine metagenome</name>
    <dbReference type="NCBI Taxonomy" id="408172"/>
    <lineage>
        <taxon>unclassified sequences</taxon>
        <taxon>metagenomes</taxon>
        <taxon>ecological metagenomes</taxon>
    </lineage>
</organism>
<dbReference type="AlphaFoldDB" id="A0A382F1L5"/>
<dbReference type="Gene3D" id="3.40.50.300">
    <property type="entry name" value="P-loop containing nucleotide triphosphate hydrolases"/>
    <property type="match status" value="1"/>
</dbReference>
<dbReference type="GO" id="GO:0008643">
    <property type="term" value="P:carbohydrate transport"/>
    <property type="evidence" value="ECO:0007669"/>
    <property type="project" value="InterPro"/>
</dbReference>
<dbReference type="InterPro" id="IPR047641">
    <property type="entry name" value="ABC_transpr_MalK/UgpC-like"/>
</dbReference>
<feature type="domain" description="ABC transporter" evidence="4">
    <location>
        <begin position="4"/>
        <end position="234"/>
    </location>
</feature>
<dbReference type="Pfam" id="PF17912">
    <property type="entry name" value="OB_MalK"/>
    <property type="match status" value="1"/>
</dbReference>
<dbReference type="GO" id="GO:0005524">
    <property type="term" value="F:ATP binding"/>
    <property type="evidence" value="ECO:0007669"/>
    <property type="project" value="UniProtKB-KW"/>
</dbReference>
<dbReference type="GO" id="GO:0016887">
    <property type="term" value="F:ATP hydrolysis activity"/>
    <property type="evidence" value="ECO:0007669"/>
    <property type="project" value="InterPro"/>
</dbReference>
<keyword evidence="3" id="KW-0067">ATP-binding</keyword>
<dbReference type="PROSITE" id="PS00211">
    <property type="entry name" value="ABC_TRANSPORTER_1"/>
    <property type="match status" value="1"/>
</dbReference>
<dbReference type="CDD" id="cd03301">
    <property type="entry name" value="ABC_MalK_N"/>
    <property type="match status" value="1"/>
</dbReference>
<dbReference type="InterPro" id="IPR003593">
    <property type="entry name" value="AAA+_ATPase"/>
</dbReference>
<dbReference type="Gene3D" id="2.40.50.100">
    <property type="match status" value="1"/>
</dbReference>
<name>A0A382F1L5_9ZZZZ</name>
<protein>
    <recommendedName>
        <fullName evidence="4">ABC transporter domain-containing protein</fullName>
    </recommendedName>
</protein>
<sequence length="368" mass="41495">MAGVSLQAISKSFGDITILKEIDLQAHSGEFMVIVGPSGCGKSTLLRIIAGLETPEDGDVIIDGERKNDTDPSKREVAMVFQNYALYPTMTVYENLAFSQRIRKRSMAEIDKRVMESAETLKIDDLLDRKPKELSGGQRQRVALGRALVRKPKVFLFDEPLSNLDAKLRQEMRLEIKKLHTKLNTTMIYVTHDQTEAMTMADRICLMNDGKIEQIGTPEELYNKPANTFVSTFIGMPPINLIDGEVCTENNSTFFTSDGVNINLDKIKNNELFKELDKYVIIGIRPEDLHDNYFAEIKDPKNTIKCTVDLVENLGSVALVHSHYRNTHLSATLKSGKTIHPGDSIDLIVDVNSLHFFNRETTERINLF</sequence>